<evidence type="ECO:0000313" key="11">
    <source>
        <dbReference type="Proteomes" id="UP000005408"/>
    </source>
</evidence>
<keyword evidence="6" id="KW-0812">Transmembrane</keyword>
<evidence type="ECO:0000259" key="7">
    <source>
        <dbReference type="Pfam" id="PF23560"/>
    </source>
</evidence>
<feature type="compositionally biased region" description="Basic and acidic residues" evidence="5">
    <location>
        <begin position="1106"/>
        <end position="1124"/>
    </location>
</feature>
<keyword evidence="6" id="KW-0472">Membrane</keyword>
<dbReference type="InterPro" id="IPR056862">
    <property type="entry name" value="VWA7_N"/>
</dbReference>
<keyword evidence="2" id="KW-0964">Secreted</keyword>
<name>A0A8W8N7M3_MAGGI</name>
<evidence type="ECO:0000256" key="2">
    <source>
        <dbReference type="ARBA" id="ARBA00022525"/>
    </source>
</evidence>
<evidence type="ECO:0000256" key="1">
    <source>
        <dbReference type="ARBA" id="ARBA00004613"/>
    </source>
</evidence>
<evidence type="ECO:0000313" key="10">
    <source>
        <dbReference type="EnsemblMetazoa" id="G4683.1:cds"/>
    </source>
</evidence>
<protein>
    <recommendedName>
        <fullName evidence="12">von Willebrand factor A domain-containing protein 7</fullName>
    </recommendedName>
</protein>
<feature type="compositionally biased region" description="Polar residues" evidence="5">
    <location>
        <begin position="1193"/>
        <end position="1217"/>
    </location>
</feature>
<feature type="region of interest" description="Disordered" evidence="5">
    <location>
        <begin position="1144"/>
        <end position="1233"/>
    </location>
</feature>
<evidence type="ECO:0000259" key="8">
    <source>
        <dbReference type="Pfam" id="PF25106"/>
    </source>
</evidence>
<keyword evidence="6" id="KW-1133">Transmembrane helix</keyword>
<comment type="subcellular location">
    <subcellularLocation>
        <location evidence="1">Secreted</location>
    </subcellularLocation>
</comment>
<dbReference type="Gene3D" id="3.40.50.410">
    <property type="entry name" value="von Willebrand factor, type A domain"/>
    <property type="match status" value="1"/>
</dbReference>
<organism evidence="10 11">
    <name type="scientific">Magallana gigas</name>
    <name type="common">Pacific oyster</name>
    <name type="synonym">Crassostrea gigas</name>
    <dbReference type="NCBI Taxonomy" id="29159"/>
    <lineage>
        <taxon>Eukaryota</taxon>
        <taxon>Metazoa</taxon>
        <taxon>Spiralia</taxon>
        <taxon>Lophotrochozoa</taxon>
        <taxon>Mollusca</taxon>
        <taxon>Bivalvia</taxon>
        <taxon>Autobranchia</taxon>
        <taxon>Pteriomorphia</taxon>
        <taxon>Ostreida</taxon>
        <taxon>Ostreoidea</taxon>
        <taxon>Ostreidae</taxon>
        <taxon>Magallana</taxon>
    </lineage>
</organism>
<dbReference type="InterPro" id="IPR036465">
    <property type="entry name" value="vWFA_dom_sf"/>
</dbReference>
<sequence>MSHSAITLEAVYKTTATFLDRMQLVSDTEQSPEIKVKNYFGTDQESQQQFTNIIQELSGYEGNVRRDHGYESFYHVSGEQIQMAHFFIRSLRSKVKDLSSNTAIVKSNISLIREQVATLMYVIQEFYSNTNWIELHGLTIYEDFGQDGITLVGIADFKDKTCINCKYVNGIEHCENNTIGTKLTSGYRSGQNVGKPKGGPNDIISGKCSHGTPDDTSRNIIATGGIYKGRSNRKEAPHSYLHSAAAKAAVKATEYYLIDQNRGLLELIGPEVFRDIFGIRSREEIVKTSLTFVIDVTGSMGDDIENVRIATKKIVNEAKDSQFVPEKYILVTFSDPASLTMGRNTTDFKTMLTWLDDIRVAGGDDCPEYAMSGILKGIEMSNNNSKIYFITDADAKDAHLENEVKNGLKAKNLELIAILTGKCHGRRKRDGTGQNYGSTIFQHQVGLLFLRVKRSSINVFESIAAETGGKVYVTSTSEVEAIVEKEIKETFPSSNVFVSLFVMPTNSTHNSTISIPVDDYINTLKIMVEPVTTLDEFVFYYPNGTVVSFSSPNEERELLGNILRISVRNPEPGQWTLRKMETSAWNINVTAHSALDFSTSVLETSSVGNSYQLSGNPIKGNNYSVVVDIQNLNPNSTCLSVVLMDDSGNEITEIFVTRVQLMGIARYIGDFVPYNKSSYVQIRGEDDQGNPFLRTRSLSIIPVSVQLRISPHLGDLRLNETSNISFSLTNTGESLIVFVITISDGNTDVKIQQDSLYGGDVYSDIVEVIPNSLQTITLHFSVTLENYTGIIQAEKRRYSVMDTRTADCTVTEHPQMCPTESRNTENCTSYNWTGSVEVSSATIRDSLIRVSTDEVILDHINLTESNFSVPILIRGHCCIQNVMITIIDKDGFFDQCNLVVSEHPLTVVQYPTTTERQTTFEETTFAEETTTVIETTAAEETTTVIETTAAEETTPVAETTTLEQVTVYVTSIEKRTLTGLDKEAITDEGNSKVIGMSVGFSVLGLTLVALIIFAVYTMKSRSNNIIPVVLSNYRTLKREDDINIGVNEILSKYHDIHNGEQVTQEFEVADCQGSETKEKIDVVNTITTDCTKEESKTNDNQARTADSSDHKAENDTGRDDEKLTSNKSLNETIIEAKSVSESLAQEHTGIPKQDAIQGSVSSIGQKESSNTNLNVCSDFPILNSGEEHDMKNQKSPPENGSSSNNISVRTSQVLQNKEGTEVISEERSREETD</sequence>
<evidence type="ECO:0000256" key="5">
    <source>
        <dbReference type="SAM" id="MobiDB-lite"/>
    </source>
</evidence>
<proteinExistence type="predicted"/>
<feature type="domain" description="Hemicentin-1-like von Willebrand factor A" evidence="8">
    <location>
        <begin position="289"/>
        <end position="474"/>
    </location>
</feature>
<keyword evidence="4" id="KW-0325">Glycoprotein</keyword>
<dbReference type="Pfam" id="PF25106">
    <property type="entry name" value="VWA_4"/>
    <property type="match status" value="1"/>
</dbReference>
<evidence type="ECO:0008006" key="12">
    <source>
        <dbReference type="Google" id="ProtNLM"/>
    </source>
</evidence>
<feature type="compositionally biased region" description="Basic and acidic residues" evidence="5">
    <location>
        <begin position="1218"/>
        <end position="1233"/>
    </location>
</feature>
<evidence type="ECO:0000256" key="6">
    <source>
        <dbReference type="SAM" id="Phobius"/>
    </source>
</evidence>
<dbReference type="PANTHER" id="PTHR14905:SF21">
    <property type="entry name" value="VWFA DOMAIN-CONTAINING PROTEIN"/>
    <property type="match status" value="1"/>
</dbReference>
<keyword evidence="3" id="KW-0732">Signal</keyword>
<dbReference type="Proteomes" id="UP000005408">
    <property type="component" value="Unassembled WGS sequence"/>
</dbReference>
<dbReference type="InterPro" id="IPR056861">
    <property type="entry name" value="HMCN1-like_VWA"/>
</dbReference>
<dbReference type="PANTHER" id="PTHR14905">
    <property type="entry name" value="NG37"/>
    <property type="match status" value="1"/>
</dbReference>
<dbReference type="EnsemblMetazoa" id="G4683.1">
    <property type="protein sequence ID" value="G4683.1:cds"/>
    <property type="gene ID" value="G4683"/>
</dbReference>
<evidence type="ECO:0000256" key="4">
    <source>
        <dbReference type="ARBA" id="ARBA00023180"/>
    </source>
</evidence>
<feature type="domain" description="Hemicentin/VWA7 galactose-binding" evidence="7">
    <location>
        <begin position="503"/>
        <end position="593"/>
    </location>
</feature>
<dbReference type="Pfam" id="PF25107">
    <property type="entry name" value="VWA7_N"/>
    <property type="match status" value="1"/>
</dbReference>
<dbReference type="Pfam" id="PF23560">
    <property type="entry name" value="GBD_Hemicentin"/>
    <property type="match status" value="1"/>
</dbReference>
<accession>A0A8W8N7M3</accession>
<dbReference type="AlphaFoldDB" id="A0A8W8N7M3"/>
<evidence type="ECO:0000259" key="9">
    <source>
        <dbReference type="Pfam" id="PF25107"/>
    </source>
</evidence>
<evidence type="ECO:0000256" key="3">
    <source>
        <dbReference type="ARBA" id="ARBA00022729"/>
    </source>
</evidence>
<reference evidence="10" key="1">
    <citation type="submission" date="2022-08" db="UniProtKB">
        <authorList>
            <consortium name="EnsemblMetazoa"/>
        </authorList>
    </citation>
    <scope>IDENTIFICATION</scope>
    <source>
        <strain evidence="10">05x7-T-G4-1.051#20</strain>
    </source>
</reference>
<dbReference type="InterPro" id="IPR052577">
    <property type="entry name" value="VWA7"/>
</dbReference>
<feature type="region of interest" description="Disordered" evidence="5">
    <location>
        <begin position="1090"/>
        <end position="1128"/>
    </location>
</feature>
<feature type="transmembrane region" description="Helical" evidence="6">
    <location>
        <begin position="993"/>
        <end position="1016"/>
    </location>
</feature>
<feature type="domain" description="VWA7 N-terminal" evidence="9">
    <location>
        <begin position="39"/>
        <end position="259"/>
    </location>
</feature>
<dbReference type="InterPro" id="IPR056475">
    <property type="entry name" value="GBD_Hemicentin/VWA7"/>
</dbReference>
<dbReference type="CDD" id="cd00198">
    <property type="entry name" value="vWFA"/>
    <property type="match status" value="1"/>
</dbReference>
<dbReference type="GO" id="GO:0005576">
    <property type="term" value="C:extracellular region"/>
    <property type="evidence" value="ECO:0007669"/>
    <property type="project" value="UniProtKB-SubCell"/>
</dbReference>
<keyword evidence="11" id="KW-1185">Reference proteome</keyword>
<feature type="compositionally biased region" description="Polar residues" evidence="5">
    <location>
        <begin position="1156"/>
        <end position="1175"/>
    </location>
</feature>
<dbReference type="SUPFAM" id="SSF53300">
    <property type="entry name" value="vWA-like"/>
    <property type="match status" value="1"/>
</dbReference>